<evidence type="ECO:0000259" key="8">
    <source>
        <dbReference type="PROSITE" id="PS51352"/>
    </source>
</evidence>
<evidence type="ECO:0000313" key="10">
    <source>
        <dbReference type="Proteomes" id="UP000445000"/>
    </source>
</evidence>
<dbReference type="InterPro" id="IPR036909">
    <property type="entry name" value="Cyt_c-like_dom_sf"/>
</dbReference>
<dbReference type="SUPFAM" id="SSF46626">
    <property type="entry name" value="Cytochrome c"/>
    <property type="match status" value="1"/>
</dbReference>
<proteinExistence type="predicted"/>
<feature type="signal peptide" evidence="6">
    <location>
        <begin position="1"/>
        <end position="27"/>
    </location>
</feature>
<dbReference type="GO" id="GO:0016715">
    <property type="term" value="F:oxidoreductase activity, acting on paired donors, with incorporation or reduction of molecular oxygen, reduced ascorbate as one donor, and incorporation of one atom of oxygen"/>
    <property type="evidence" value="ECO:0007669"/>
    <property type="project" value="InterPro"/>
</dbReference>
<evidence type="ECO:0000256" key="6">
    <source>
        <dbReference type="SAM" id="SignalP"/>
    </source>
</evidence>
<evidence type="ECO:0000256" key="3">
    <source>
        <dbReference type="ARBA" id="ARBA00023004"/>
    </source>
</evidence>
<dbReference type="SUPFAM" id="SSF52833">
    <property type="entry name" value="Thioredoxin-like"/>
    <property type="match status" value="1"/>
</dbReference>
<protein>
    <submittedName>
        <fullName evidence="9">Thiol-disulfide isomerase</fullName>
    </submittedName>
</protein>
<dbReference type="EMBL" id="BLJN01000003">
    <property type="protein sequence ID" value="GFE81143.1"/>
    <property type="molecule type" value="Genomic_DNA"/>
</dbReference>
<dbReference type="PROSITE" id="PS51007">
    <property type="entry name" value="CYTC"/>
    <property type="match status" value="1"/>
</dbReference>
<feature type="domain" description="Cytochrome c" evidence="7">
    <location>
        <begin position="195"/>
        <end position="288"/>
    </location>
</feature>
<dbReference type="RefSeq" id="WP_161812832.1">
    <property type="nucleotide sequence ID" value="NZ_BLJN01000003.1"/>
</dbReference>
<keyword evidence="3 5" id="KW-0408">Iron</keyword>
<evidence type="ECO:0000313" key="9">
    <source>
        <dbReference type="EMBL" id="GFE81143.1"/>
    </source>
</evidence>
<dbReference type="GO" id="GO:0016209">
    <property type="term" value="F:antioxidant activity"/>
    <property type="evidence" value="ECO:0007669"/>
    <property type="project" value="InterPro"/>
</dbReference>
<dbReference type="InterPro" id="IPR014784">
    <property type="entry name" value="Cu2_ascorb_mOase-like_C"/>
</dbReference>
<comment type="caution">
    <text evidence="9">The sequence shown here is derived from an EMBL/GenBank/DDBJ whole genome shotgun (WGS) entry which is preliminary data.</text>
</comment>
<reference evidence="10" key="1">
    <citation type="submission" date="2020-01" db="EMBL/GenBank/DDBJ databases">
        <title>'Steroidobacter agaridevorans' sp. nov., agar-degrading bacteria isolated from rhizosphere soils.</title>
        <authorList>
            <person name="Ikenaga M."/>
            <person name="Kataoka M."/>
            <person name="Murouchi A."/>
            <person name="Katsuragi S."/>
            <person name="Sakai M."/>
        </authorList>
    </citation>
    <scope>NUCLEOTIDE SEQUENCE [LARGE SCALE GENOMIC DNA]</scope>
    <source>
        <strain evidence="10">YU21-B</strain>
    </source>
</reference>
<dbReference type="GO" id="GO:0020037">
    <property type="term" value="F:heme binding"/>
    <property type="evidence" value="ECO:0007669"/>
    <property type="project" value="InterPro"/>
</dbReference>
<dbReference type="Gene3D" id="3.40.30.10">
    <property type="entry name" value="Glutaredoxin"/>
    <property type="match status" value="1"/>
</dbReference>
<keyword evidence="9" id="KW-0413">Isomerase</keyword>
<name>A0A829YDX1_9GAMM</name>
<dbReference type="InterPro" id="IPR036249">
    <property type="entry name" value="Thioredoxin-like_sf"/>
</dbReference>
<dbReference type="GO" id="GO:0005507">
    <property type="term" value="F:copper ion binding"/>
    <property type="evidence" value="ECO:0007669"/>
    <property type="project" value="InterPro"/>
</dbReference>
<dbReference type="GO" id="GO:0009055">
    <property type="term" value="F:electron transfer activity"/>
    <property type="evidence" value="ECO:0007669"/>
    <property type="project" value="InterPro"/>
</dbReference>
<dbReference type="PANTHER" id="PTHR43640:SF1">
    <property type="entry name" value="THIOREDOXIN-DEPENDENT PEROXIREDOXIN"/>
    <property type="match status" value="1"/>
</dbReference>
<keyword evidence="1 5" id="KW-0349">Heme</keyword>
<dbReference type="InterPro" id="IPR047262">
    <property type="entry name" value="PRX-like1"/>
</dbReference>
<dbReference type="PROSITE" id="PS51352">
    <property type="entry name" value="THIOREDOXIN_2"/>
    <property type="match status" value="1"/>
</dbReference>
<keyword evidence="10" id="KW-1185">Reference proteome</keyword>
<dbReference type="GO" id="GO:0016853">
    <property type="term" value="F:isomerase activity"/>
    <property type="evidence" value="ECO:0007669"/>
    <property type="project" value="UniProtKB-KW"/>
</dbReference>
<dbReference type="Proteomes" id="UP000445000">
    <property type="component" value="Unassembled WGS sequence"/>
</dbReference>
<dbReference type="InterPro" id="IPR013766">
    <property type="entry name" value="Thioredoxin_domain"/>
</dbReference>
<dbReference type="InterPro" id="IPR000866">
    <property type="entry name" value="AhpC/TSA"/>
</dbReference>
<dbReference type="SUPFAM" id="SSF49742">
    <property type="entry name" value="PHM/PNGase F"/>
    <property type="match status" value="2"/>
</dbReference>
<dbReference type="InterPro" id="IPR036939">
    <property type="entry name" value="Cu2_ascorb_mOase_N_sf"/>
</dbReference>
<sequence length="587" mass="64770">MSMKHGSKLLGIATALALSGAISPALALNPGDTVDNFRLLDHTGASRQLYYLSDMKAVVLMAQGNGCEVVRKSLPEMQALRDKYRAQGVELLMINSNLADTRDAIAKEAKAQGIDLPILLDETQIIGESLGLKRNGELLVINTKGWKVAYRGPVSAGGTPYAANALDAVINAKAVTTAQVDASNGKGCDLKFPEADRKQAHAKISYEKTIAPMLIDNCVTCHRTGGIGPWQMSSYDMIKGFSPMIREVVRTERMPPWHADPHYNVFSNDRSLNKDEIKNLVHWIEAGSPRGSGSDPLAELKKQWPEWALGEPDLVVEIPAFEVPATGVIPYQMPMVDNPLDHDVWVRAVDFQPGDRTVLHHIIATMGTNAESVRDGGSLGGYVPGAGPMMLPKETGVLIKKDAKFFFQMHYTVSGKPARDVSRMGLYFRKDAPEYQMRSAVLLNPRLKIPANTKEHTESASKTFDHDVIVYNLLPHSHFRGKASDFIATYPDGRTEVLLSVPNYDFNWQTTYELKTPKLLPAGTKVTHHTTWDNSVQNKANPDPNRVVPWGQQTWDEMLYGVVRYRYVNESDAPTAPPAKVSQTASE</sequence>
<dbReference type="AlphaFoldDB" id="A0A829YDX1"/>
<dbReference type="Gene3D" id="2.60.120.310">
    <property type="entry name" value="Copper type II, ascorbate-dependent monooxygenase, N-terminal domain"/>
    <property type="match status" value="1"/>
</dbReference>
<evidence type="ECO:0000256" key="4">
    <source>
        <dbReference type="ARBA" id="ARBA00023157"/>
    </source>
</evidence>
<evidence type="ECO:0000256" key="1">
    <source>
        <dbReference type="ARBA" id="ARBA00022617"/>
    </source>
</evidence>
<gene>
    <name evidence="9" type="ORF">GCM10011487_31430</name>
</gene>
<keyword evidence="6" id="KW-0732">Signal</keyword>
<feature type="domain" description="Thioredoxin" evidence="8">
    <location>
        <begin position="28"/>
        <end position="171"/>
    </location>
</feature>
<dbReference type="InterPro" id="IPR009056">
    <property type="entry name" value="Cyt_c-like_dom"/>
</dbReference>
<dbReference type="Gene3D" id="2.60.120.230">
    <property type="match status" value="1"/>
</dbReference>
<feature type="chain" id="PRO_5033053387" evidence="6">
    <location>
        <begin position="28"/>
        <end position="587"/>
    </location>
</feature>
<accession>A0A829YDX1</accession>
<keyword evidence="4" id="KW-1015">Disulfide bond</keyword>
<evidence type="ECO:0000259" key="7">
    <source>
        <dbReference type="PROSITE" id="PS51007"/>
    </source>
</evidence>
<dbReference type="PANTHER" id="PTHR43640">
    <property type="entry name" value="OS07G0260300 PROTEIN"/>
    <property type="match status" value="1"/>
</dbReference>
<evidence type="ECO:0000256" key="5">
    <source>
        <dbReference type="PROSITE-ProRule" id="PRU00433"/>
    </source>
</evidence>
<organism evidence="9 10">
    <name type="scientific">Steroidobacter agaridevorans</name>
    <dbReference type="NCBI Taxonomy" id="2695856"/>
    <lineage>
        <taxon>Bacteria</taxon>
        <taxon>Pseudomonadati</taxon>
        <taxon>Pseudomonadota</taxon>
        <taxon>Gammaproteobacteria</taxon>
        <taxon>Steroidobacterales</taxon>
        <taxon>Steroidobacteraceae</taxon>
        <taxon>Steroidobacter</taxon>
    </lineage>
</organism>
<dbReference type="InterPro" id="IPR008977">
    <property type="entry name" value="PHM/PNGase_F_dom_sf"/>
</dbReference>
<keyword evidence="2 5" id="KW-0479">Metal-binding</keyword>
<evidence type="ECO:0000256" key="2">
    <source>
        <dbReference type="ARBA" id="ARBA00022723"/>
    </source>
</evidence>
<dbReference type="Pfam" id="PF00578">
    <property type="entry name" value="AhpC-TSA"/>
    <property type="match status" value="1"/>
</dbReference>